<proteinExistence type="predicted"/>
<evidence type="ECO:0000313" key="1">
    <source>
        <dbReference type="EMBL" id="CAB4597441.1"/>
    </source>
</evidence>
<reference evidence="1" key="1">
    <citation type="submission" date="2020-05" db="EMBL/GenBank/DDBJ databases">
        <authorList>
            <person name="Chiriac C."/>
            <person name="Salcher M."/>
            <person name="Ghai R."/>
            <person name="Kavagutti S V."/>
        </authorList>
    </citation>
    <scope>NUCLEOTIDE SEQUENCE</scope>
</reference>
<name>A0A6J6G8A0_9ZZZZ</name>
<accession>A0A6J6G8A0</accession>
<gene>
    <name evidence="1" type="ORF">UFOPK1493_04091</name>
</gene>
<organism evidence="1">
    <name type="scientific">freshwater metagenome</name>
    <dbReference type="NCBI Taxonomy" id="449393"/>
    <lineage>
        <taxon>unclassified sequences</taxon>
        <taxon>metagenomes</taxon>
        <taxon>ecological metagenomes</taxon>
    </lineage>
</organism>
<protein>
    <submittedName>
        <fullName evidence="1">Unannotated protein</fullName>
    </submittedName>
</protein>
<dbReference type="EMBL" id="CAEZSR010000283">
    <property type="protein sequence ID" value="CAB4597441.1"/>
    <property type="molecule type" value="Genomic_DNA"/>
</dbReference>
<dbReference type="AlphaFoldDB" id="A0A6J6G8A0"/>
<sequence length="37" mass="4255">MFRFTHPTLYAQTIADFVDRDVTTSKPIPESSDPTLR</sequence>